<dbReference type="PIRSF" id="PIRSF028757">
    <property type="entry name" value="LD-carboxypeptidase"/>
    <property type="match status" value="1"/>
</dbReference>
<evidence type="ECO:0000313" key="10">
    <source>
        <dbReference type="Proteomes" id="UP000267223"/>
    </source>
</evidence>
<dbReference type="InterPro" id="IPR003507">
    <property type="entry name" value="S66_fam"/>
</dbReference>
<name>A0A3M9N6I6_9BACT</name>
<dbReference type="PANTHER" id="PTHR30237:SF2">
    <property type="entry name" value="MUREIN TETRAPEPTIDE CARBOXYPEPTIDASE"/>
    <property type="match status" value="1"/>
</dbReference>
<dbReference type="Pfam" id="PF02016">
    <property type="entry name" value="Peptidase_S66"/>
    <property type="match status" value="1"/>
</dbReference>
<evidence type="ECO:0000256" key="4">
    <source>
        <dbReference type="ARBA" id="ARBA00022801"/>
    </source>
</evidence>
<dbReference type="InterPro" id="IPR029062">
    <property type="entry name" value="Class_I_gatase-like"/>
</dbReference>
<evidence type="ECO:0000259" key="8">
    <source>
        <dbReference type="Pfam" id="PF17676"/>
    </source>
</evidence>
<comment type="similarity">
    <text evidence="1">Belongs to the peptidase S66 family.</text>
</comment>
<feature type="active site" description="Charge relay system" evidence="6">
    <location>
        <position position="311"/>
    </location>
</feature>
<comment type="caution">
    <text evidence="9">The sequence shown here is derived from an EMBL/GenBank/DDBJ whole genome shotgun (WGS) entry which is preliminary data.</text>
</comment>
<dbReference type="GO" id="GO:0004180">
    <property type="term" value="F:carboxypeptidase activity"/>
    <property type="evidence" value="ECO:0007669"/>
    <property type="project" value="UniProtKB-KW"/>
</dbReference>
<dbReference type="SUPFAM" id="SSF141986">
    <property type="entry name" value="LD-carboxypeptidase A C-terminal domain-like"/>
    <property type="match status" value="1"/>
</dbReference>
<keyword evidence="3" id="KW-0645">Protease</keyword>
<evidence type="ECO:0000256" key="3">
    <source>
        <dbReference type="ARBA" id="ARBA00022670"/>
    </source>
</evidence>
<sequence>MKRKDFLTSVFPLAAIPAAFPKAMYVDHSLLPYKIPPYLKKGDVIGITCPSGYISMEECLPAINKMEEWGFSVITDETVDAKDFTFAGTDEERAAGFQKMIDDPSIKAIMLGRGGYGAVRIIDKIDFRNFVKHPKWIIGFSDATVFHCHIQQKFGIATIHSKMCNSFPLDFATADKTQIDSIDSIRQCLSGEKMKYERPVNYENRFGEGTGVLVGGNLSVIELLDGSVSDLKTDGKILFIEDVGEYPYKIDGMLWNLKRSKKLDRLKGLIIGQFRMKPDDPGEEFGKSLWEMVIEKIAPHYPVCFDFPVGHVKENYALKCGMKHKLVVSDKGTSLESFG</sequence>
<accession>A0A3M9N6I6</accession>
<reference evidence="9 10" key="1">
    <citation type="submission" date="2018-11" db="EMBL/GenBank/DDBJ databases">
        <title>Draft genome sequence of Ferruginibacter sp. BO-59.</title>
        <authorList>
            <person name="Im W.T."/>
        </authorList>
    </citation>
    <scope>NUCLEOTIDE SEQUENCE [LARGE SCALE GENOMIC DNA]</scope>
    <source>
        <strain evidence="9 10">BO-59</strain>
    </source>
</reference>
<keyword evidence="10" id="KW-1185">Reference proteome</keyword>
<evidence type="ECO:0000256" key="2">
    <source>
        <dbReference type="ARBA" id="ARBA00022645"/>
    </source>
</evidence>
<dbReference type="RefSeq" id="WP_123122409.1">
    <property type="nucleotide sequence ID" value="NZ_RJJR01000021.1"/>
</dbReference>
<keyword evidence="2 9" id="KW-0121">Carboxypeptidase</keyword>
<dbReference type="PANTHER" id="PTHR30237">
    <property type="entry name" value="MURAMOYLTETRAPEPTIDE CARBOXYPEPTIDASE"/>
    <property type="match status" value="1"/>
</dbReference>
<evidence type="ECO:0000313" key="9">
    <source>
        <dbReference type="EMBL" id="RNI33414.1"/>
    </source>
</evidence>
<dbReference type="Gene3D" id="3.40.50.10740">
    <property type="entry name" value="Class I glutamine amidotransferase-like"/>
    <property type="match status" value="1"/>
</dbReference>
<feature type="domain" description="LD-carboxypeptidase C-terminal" evidence="8">
    <location>
        <begin position="210"/>
        <end position="326"/>
    </location>
</feature>
<evidence type="ECO:0000256" key="5">
    <source>
        <dbReference type="ARBA" id="ARBA00022825"/>
    </source>
</evidence>
<feature type="active site" description="Charge relay system" evidence="6">
    <location>
        <position position="241"/>
    </location>
</feature>
<dbReference type="SUPFAM" id="SSF52317">
    <property type="entry name" value="Class I glutamine amidotransferase-like"/>
    <property type="match status" value="1"/>
</dbReference>
<evidence type="ECO:0000256" key="6">
    <source>
        <dbReference type="PIRSR" id="PIRSR028757-1"/>
    </source>
</evidence>
<feature type="domain" description="LD-carboxypeptidase N-terminal" evidence="7">
    <location>
        <begin position="45"/>
        <end position="160"/>
    </location>
</feature>
<dbReference type="GO" id="GO:0006508">
    <property type="term" value="P:proteolysis"/>
    <property type="evidence" value="ECO:0007669"/>
    <property type="project" value="UniProtKB-KW"/>
</dbReference>
<dbReference type="InterPro" id="IPR027478">
    <property type="entry name" value="LdcA_N"/>
</dbReference>
<evidence type="ECO:0000259" key="7">
    <source>
        <dbReference type="Pfam" id="PF02016"/>
    </source>
</evidence>
<dbReference type="GO" id="GO:0008236">
    <property type="term" value="F:serine-type peptidase activity"/>
    <property type="evidence" value="ECO:0007669"/>
    <property type="project" value="UniProtKB-KW"/>
</dbReference>
<keyword evidence="5" id="KW-0720">Serine protease</keyword>
<dbReference type="Gene3D" id="3.50.30.60">
    <property type="entry name" value="LD-carboxypeptidase A C-terminal domain-like"/>
    <property type="match status" value="1"/>
</dbReference>
<dbReference type="OrthoDB" id="9807329at2"/>
<dbReference type="AlphaFoldDB" id="A0A3M9N6I6"/>
<dbReference type="CDD" id="cd07025">
    <property type="entry name" value="Peptidase_S66"/>
    <property type="match status" value="1"/>
</dbReference>
<feature type="active site" description="Nucleophile" evidence="6">
    <location>
        <position position="141"/>
    </location>
</feature>
<dbReference type="Pfam" id="PF17676">
    <property type="entry name" value="Peptidase_S66C"/>
    <property type="match status" value="1"/>
</dbReference>
<proteinExistence type="inferred from homology"/>
<keyword evidence="4" id="KW-0378">Hydrolase</keyword>
<dbReference type="InterPro" id="IPR027461">
    <property type="entry name" value="Carboxypeptidase_A_C_sf"/>
</dbReference>
<organism evidence="9 10">
    <name type="scientific">Hanamia caeni</name>
    <dbReference type="NCBI Taxonomy" id="2294116"/>
    <lineage>
        <taxon>Bacteria</taxon>
        <taxon>Pseudomonadati</taxon>
        <taxon>Bacteroidota</taxon>
        <taxon>Chitinophagia</taxon>
        <taxon>Chitinophagales</taxon>
        <taxon>Chitinophagaceae</taxon>
        <taxon>Hanamia</taxon>
    </lineage>
</organism>
<dbReference type="InterPro" id="IPR040921">
    <property type="entry name" value="Peptidase_S66C"/>
</dbReference>
<dbReference type="Proteomes" id="UP000267223">
    <property type="component" value="Unassembled WGS sequence"/>
</dbReference>
<dbReference type="InterPro" id="IPR040449">
    <property type="entry name" value="Peptidase_S66_N"/>
</dbReference>
<protein>
    <submittedName>
        <fullName evidence="9">LD-carboxypeptidase</fullName>
    </submittedName>
</protein>
<gene>
    <name evidence="9" type="ORF">EFY79_19390</name>
</gene>
<evidence type="ECO:0000256" key="1">
    <source>
        <dbReference type="ARBA" id="ARBA00010233"/>
    </source>
</evidence>
<dbReference type="EMBL" id="RJJR01000021">
    <property type="protein sequence ID" value="RNI33414.1"/>
    <property type="molecule type" value="Genomic_DNA"/>
</dbReference>